<dbReference type="EMBL" id="AMGX01000003">
    <property type="protein sequence ID" value="EXJ73909.1"/>
    <property type="molecule type" value="Genomic_DNA"/>
</dbReference>
<evidence type="ECO:0000313" key="9">
    <source>
        <dbReference type="EMBL" id="EXJ73909.1"/>
    </source>
</evidence>
<feature type="transmembrane region" description="Helical" evidence="8">
    <location>
        <begin position="20"/>
        <end position="38"/>
    </location>
</feature>
<dbReference type="OrthoDB" id="1103324at2759"/>
<dbReference type="InterPro" id="IPR002401">
    <property type="entry name" value="Cyt_P450_E_grp-I"/>
</dbReference>
<accession>W9XUI0</accession>
<keyword evidence="7" id="KW-0349">Heme</keyword>
<evidence type="ECO:0000313" key="10">
    <source>
        <dbReference type="Proteomes" id="UP000019471"/>
    </source>
</evidence>
<reference evidence="9 10" key="1">
    <citation type="submission" date="2013-03" db="EMBL/GenBank/DDBJ databases">
        <title>The Genome Sequence of Cladophialophora psammophila CBS 110553.</title>
        <authorList>
            <consortium name="The Broad Institute Genomics Platform"/>
            <person name="Cuomo C."/>
            <person name="de Hoog S."/>
            <person name="Gorbushina A."/>
            <person name="Walker B."/>
            <person name="Young S.K."/>
            <person name="Zeng Q."/>
            <person name="Gargeya S."/>
            <person name="Fitzgerald M."/>
            <person name="Haas B."/>
            <person name="Abouelleil A."/>
            <person name="Allen A.W."/>
            <person name="Alvarado L."/>
            <person name="Arachchi H.M."/>
            <person name="Berlin A.M."/>
            <person name="Chapman S.B."/>
            <person name="Gainer-Dewar J."/>
            <person name="Goldberg J."/>
            <person name="Griggs A."/>
            <person name="Gujja S."/>
            <person name="Hansen M."/>
            <person name="Howarth C."/>
            <person name="Imamovic A."/>
            <person name="Ireland A."/>
            <person name="Larimer J."/>
            <person name="McCowan C."/>
            <person name="Murphy C."/>
            <person name="Pearson M."/>
            <person name="Poon T.W."/>
            <person name="Priest M."/>
            <person name="Roberts A."/>
            <person name="Saif S."/>
            <person name="Shea T."/>
            <person name="Sisk P."/>
            <person name="Sykes S."/>
            <person name="Wortman J."/>
            <person name="Nusbaum C."/>
            <person name="Birren B."/>
        </authorList>
    </citation>
    <scope>NUCLEOTIDE SEQUENCE [LARGE SCALE GENOMIC DNA]</scope>
    <source>
        <strain evidence="9 10">CBS 110553</strain>
    </source>
</reference>
<dbReference type="STRING" id="1182543.W9XUI0"/>
<evidence type="ECO:0000256" key="3">
    <source>
        <dbReference type="ARBA" id="ARBA00022723"/>
    </source>
</evidence>
<dbReference type="InterPro" id="IPR001128">
    <property type="entry name" value="Cyt_P450"/>
</dbReference>
<dbReference type="PANTHER" id="PTHR46300">
    <property type="entry name" value="P450, PUTATIVE (EUROFUNG)-RELATED-RELATED"/>
    <property type="match status" value="1"/>
</dbReference>
<organism evidence="9 10">
    <name type="scientific">Cladophialophora psammophila CBS 110553</name>
    <dbReference type="NCBI Taxonomy" id="1182543"/>
    <lineage>
        <taxon>Eukaryota</taxon>
        <taxon>Fungi</taxon>
        <taxon>Dikarya</taxon>
        <taxon>Ascomycota</taxon>
        <taxon>Pezizomycotina</taxon>
        <taxon>Eurotiomycetes</taxon>
        <taxon>Chaetothyriomycetidae</taxon>
        <taxon>Chaetothyriales</taxon>
        <taxon>Herpotrichiellaceae</taxon>
        <taxon>Cladophialophora</taxon>
    </lineage>
</organism>
<dbReference type="Gene3D" id="1.10.630.10">
    <property type="entry name" value="Cytochrome P450"/>
    <property type="match status" value="1"/>
</dbReference>
<keyword evidence="8" id="KW-0812">Transmembrane</keyword>
<dbReference type="Pfam" id="PF00067">
    <property type="entry name" value="p450"/>
    <property type="match status" value="1"/>
</dbReference>
<dbReference type="eggNOG" id="KOG0156">
    <property type="taxonomic scope" value="Eukaryota"/>
</dbReference>
<protein>
    <recommendedName>
        <fullName evidence="11">Cytochrome P450 oxidoreductase</fullName>
    </recommendedName>
</protein>
<dbReference type="GeneID" id="19186936"/>
<keyword evidence="8" id="KW-0472">Membrane</keyword>
<dbReference type="GO" id="GO:0016705">
    <property type="term" value="F:oxidoreductase activity, acting on paired donors, with incorporation or reduction of molecular oxygen"/>
    <property type="evidence" value="ECO:0007669"/>
    <property type="project" value="InterPro"/>
</dbReference>
<evidence type="ECO:0000256" key="6">
    <source>
        <dbReference type="ARBA" id="ARBA00023033"/>
    </source>
</evidence>
<keyword evidence="5 7" id="KW-0408">Iron</keyword>
<dbReference type="HOGENOM" id="CLU_001570_2_1_1"/>
<dbReference type="RefSeq" id="XP_007741009.1">
    <property type="nucleotide sequence ID" value="XM_007742819.1"/>
</dbReference>
<sequence length="552" mass="63064">MTSQPSLVQLSKLAASCYKLALLSLLLFPLGLLGLYLYNTPTTWKDSRRKHLPPGPKGYPFIGNLLDLADSELVRHKARQWHQQFGDIFYTKIGGTDYIWLSSPKAVKDCLDKKSNIYSSRSPAPFAQDVASGGKRQLFMAYGSGWRNLRKSSHALLNATSAVKYQPIQDFESKQLLSDFLETPARFYEHNRRYSSSVIMLLTYGYRLPTWEHPLVKEIYTVLDNLTEMTAPGAHAVDSFPSLAHLPQWLFGNWRSQAEKVFAHDSKVYMDLWQTLKKSVDEGTAAECFCKDYYLSDPRKHGIDDMQAAYMCGGLVEAGSETTSTTLNNFVLAMILFPEAMRRAQEEIDRIIGSDGLRMPTWDDELSLPYTRALVKETLRWRPVNKFGMPHYTSEDDWYEGYFIPKNSVVMLNWWAIHMNPELYKDPEIFEPLRYLDKPLSAAEYINANDPFERDHFTYGAGRRVCPGVHVAEKSLFINVVRTLWGFDIRKPTGADGEPIEPETTMIRGFLSVPKPFKADISVRSPNHATTIRKSFEAAEREGIKFCRPKAR</sequence>
<keyword evidence="10" id="KW-1185">Reference proteome</keyword>
<comment type="cofactor">
    <cofactor evidence="1 7">
        <name>heme</name>
        <dbReference type="ChEBI" id="CHEBI:30413"/>
    </cofactor>
</comment>
<dbReference type="InterPro" id="IPR036396">
    <property type="entry name" value="Cyt_P450_sf"/>
</dbReference>
<comment type="similarity">
    <text evidence="2">Belongs to the cytochrome P450 family.</text>
</comment>
<name>W9XUI0_9EURO</name>
<evidence type="ECO:0000256" key="7">
    <source>
        <dbReference type="PIRSR" id="PIRSR602401-1"/>
    </source>
</evidence>
<dbReference type="CDD" id="cd11065">
    <property type="entry name" value="CYP64-like"/>
    <property type="match status" value="1"/>
</dbReference>
<gene>
    <name evidence="9" type="ORF">A1O5_02203</name>
</gene>
<dbReference type="PRINTS" id="PR00463">
    <property type="entry name" value="EP450I"/>
</dbReference>
<dbReference type="Proteomes" id="UP000019471">
    <property type="component" value="Unassembled WGS sequence"/>
</dbReference>
<keyword evidence="4" id="KW-0560">Oxidoreductase</keyword>
<evidence type="ECO:0000256" key="8">
    <source>
        <dbReference type="SAM" id="Phobius"/>
    </source>
</evidence>
<evidence type="ECO:0000256" key="2">
    <source>
        <dbReference type="ARBA" id="ARBA00010617"/>
    </source>
</evidence>
<keyword evidence="3 7" id="KW-0479">Metal-binding</keyword>
<dbReference type="PRINTS" id="PR00385">
    <property type="entry name" value="P450"/>
</dbReference>
<evidence type="ECO:0000256" key="4">
    <source>
        <dbReference type="ARBA" id="ARBA00023002"/>
    </source>
</evidence>
<dbReference type="GO" id="GO:0020037">
    <property type="term" value="F:heme binding"/>
    <property type="evidence" value="ECO:0007669"/>
    <property type="project" value="InterPro"/>
</dbReference>
<dbReference type="GO" id="GO:0004497">
    <property type="term" value="F:monooxygenase activity"/>
    <property type="evidence" value="ECO:0007669"/>
    <property type="project" value="UniProtKB-KW"/>
</dbReference>
<dbReference type="PANTHER" id="PTHR46300:SF2">
    <property type="entry name" value="CYTOCHROME P450 MONOOXYGENASE ALNH-RELATED"/>
    <property type="match status" value="1"/>
</dbReference>
<feature type="binding site" description="axial binding residue" evidence="7">
    <location>
        <position position="466"/>
    </location>
    <ligand>
        <name>heme</name>
        <dbReference type="ChEBI" id="CHEBI:30413"/>
    </ligand>
    <ligandPart>
        <name>Fe</name>
        <dbReference type="ChEBI" id="CHEBI:18248"/>
    </ligandPart>
</feature>
<dbReference type="InterPro" id="IPR050364">
    <property type="entry name" value="Cytochrome_P450_fung"/>
</dbReference>
<keyword evidence="6" id="KW-0503">Monooxygenase</keyword>
<dbReference type="AlphaFoldDB" id="W9XUI0"/>
<keyword evidence="8" id="KW-1133">Transmembrane helix</keyword>
<evidence type="ECO:0000256" key="5">
    <source>
        <dbReference type="ARBA" id="ARBA00023004"/>
    </source>
</evidence>
<dbReference type="SUPFAM" id="SSF48264">
    <property type="entry name" value="Cytochrome P450"/>
    <property type="match status" value="1"/>
</dbReference>
<comment type="caution">
    <text evidence="9">The sequence shown here is derived from an EMBL/GenBank/DDBJ whole genome shotgun (WGS) entry which is preliminary data.</text>
</comment>
<evidence type="ECO:0000256" key="1">
    <source>
        <dbReference type="ARBA" id="ARBA00001971"/>
    </source>
</evidence>
<dbReference type="GO" id="GO:0005506">
    <property type="term" value="F:iron ion binding"/>
    <property type="evidence" value="ECO:0007669"/>
    <property type="project" value="InterPro"/>
</dbReference>
<proteinExistence type="inferred from homology"/>
<evidence type="ECO:0008006" key="11">
    <source>
        <dbReference type="Google" id="ProtNLM"/>
    </source>
</evidence>